<dbReference type="PANTHER" id="PTHR24119:SF0">
    <property type="entry name" value="ACYL-COA-BINDING DOMAIN-CONTAINING PROTEIN 6"/>
    <property type="match status" value="1"/>
</dbReference>
<dbReference type="PROSITE" id="PS51257">
    <property type="entry name" value="PROKAR_LIPOPROTEIN"/>
    <property type="match status" value="1"/>
</dbReference>
<evidence type="ECO:0000256" key="4">
    <source>
        <dbReference type="SAM" id="MobiDB-lite"/>
    </source>
</evidence>
<feature type="compositionally biased region" description="Basic and acidic residues" evidence="4">
    <location>
        <begin position="278"/>
        <end position="299"/>
    </location>
</feature>
<dbReference type="OrthoDB" id="498523at2759"/>
<dbReference type="AlphaFoldDB" id="A0A090M650"/>
<reference evidence="5 6" key="2">
    <citation type="journal article" date="2014" name="BMC Genomics">
        <title>An improved genome of the model marine alga Ostreococcus tauri unfolds by assessing Illumina de novo assemblies.</title>
        <authorList>
            <person name="Blanc-Mathieu R."/>
            <person name="Verhelst B."/>
            <person name="Derelle E."/>
            <person name="Rombauts S."/>
            <person name="Bouget F.Y."/>
            <person name="Carre I."/>
            <person name="Chateau A."/>
            <person name="Eyre-Walker A."/>
            <person name="Grimsley N."/>
            <person name="Moreau H."/>
            <person name="Piegu B."/>
            <person name="Rivals E."/>
            <person name="Schackwitz W."/>
            <person name="Van de Peer Y."/>
            <person name="Piganeau G."/>
        </authorList>
    </citation>
    <scope>NUCLEOTIDE SEQUENCE [LARGE SCALE GENOMIC DNA]</scope>
    <source>
        <strain evidence="6">OTTH 0595 / CCAP 157/2 / RCC745</strain>
    </source>
</reference>
<reference evidence="6" key="1">
    <citation type="journal article" date="2006" name="Proc. Natl. Acad. Sci. U.S.A.">
        <title>Genome analysis of the smallest free-living eukaryote Ostreococcus tauri unveils many unique features.</title>
        <authorList>
            <person name="Derelle E."/>
            <person name="Ferraz C."/>
            <person name="Rombauts S."/>
            <person name="Rouze P."/>
            <person name="Worden A.Z."/>
            <person name="Robbens S."/>
            <person name="Partensky F."/>
            <person name="Degroeve S."/>
            <person name="Echeynie S."/>
            <person name="Cooke R."/>
            <person name="Saeys Y."/>
            <person name="Wuyts J."/>
            <person name="Jabbari K."/>
            <person name="Bowler C."/>
            <person name="Panaud O."/>
            <person name="Piegu B."/>
            <person name="Ball S.G."/>
            <person name="Ral J.-P."/>
            <person name="Bouget F.-Y."/>
            <person name="Piganeau G."/>
            <person name="De Baets B."/>
            <person name="Picard A."/>
            <person name="Delseny M."/>
            <person name="Demaille J."/>
            <person name="Van de Peer Y."/>
            <person name="Moreau H."/>
        </authorList>
    </citation>
    <scope>NUCLEOTIDE SEQUENCE [LARGE SCALE GENOMIC DNA]</scope>
    <source>
        <strain evidence="6">OTTH 0595 / CCAP 157/2 / RCC745</strain>
    </source>
</reference>
<dbReference type="RefSeq" id="XP_022839109.1">
    <property type="nucleotide sequence ID" value="XM_022984371.1"/>
</dbReference>
<evidence type="ECO:0000256" key="3">
    <source>
        <dbReference type="SAM" id="Coils"/>
    </source>
</evidence>
<dbReference type="EMBL" id="CAID01000005">
    <property type="protein sequence ID" value="CEF98152.1"/>
    <property type="molecule type" value="Genomic_DNA"/>
</dbReference>
<comment type="caution">
    <text evidence="5">The sequence shown here is derived from an EMBL/GenBank/DDBJ whole genome shotgun (WGS) entry which is preliminary data.</text>
</comment>
<dbReference type="GO" id="GO:0000062">
    <property type="term" value="F:fatty-acyl-CoA binding"/>
    <property type="evidence" value="ECO:0007669"/>
    <property type="project" value="TreeGrafter"/>
</dbReference>
<feature type="repeat" description="ANK" evidence="2">
    <location>
        <begin position="415"/>
        <end position="447"/>
    </location>
</feature>
<feature type="coiled-coil region" evidence="3">
    <location>
        <begin position="216"/>
        <end position="243"/>
    </location>
</feature>
<dbReference type="GeneID" id="9834560"/>
<dbReference type="InParanoid" id="A0A090M650"/>
<keyword evidence="2" id="KW-0040">ANK repeat</keyword>
<dbReference type="Pfam" id="PF12796">
    <property type="entry name" value="Ank_2"/>
    <property type="match status" value="1"/>
</dbReference>
<keyword evidence="6" id="KW-1185">Reference proteome</keyword>
<dbReference type="Proteomes" id="UP000009170">
    <property type="component" value="Unassembled WGS sequence"/>
</dbReference>
<dbReference type="PANTHER" id="PTHR24119">
    <property type="entry name" value="ACYL-COA-BINDING DOMAIN-CONTAINING PROTEIN 6"/>
    <property type="match status" value="1"/>
</dbReference>
<dbReference type="InterPro" id="IPR036770">
    <property type="entry name" value="Ankyrin_rpt-contain_sf"/>
</dbReference>
<dbReference type="Gene3D" id="1.25.40.20">
    <property type="entry name" value="Ankyrin repeat-containing domain"/>
    <property type="match status" value="1"/>
</dbReference>
<evidence type="ECO:0000313" key="5">
    <source>
        <dbReference type="EMBL" id="CEF98152.1"/>
    </source>
</evidence>
<keyword evidence="3" id="KW-0175">Coiled coil</keyword>
<sequence>MGVRDGIATPRATRGGGGWMGCFSFGCFGTAANADGGASERARETTTIPTGLESALETTEDGGVVVRDGDVAVRASSTDEAREAAARERERVERDARERETRLRSEEEAVRRREREVIERETRVVERERALEQRAEDVERQLAELRSEEKRLLDVSHGARARQTQSSSGIESLANDRTDGGGLIDLGEAGLRAELARVRKTTKQFTEKERAMLEQINALRRARDASESRVLQLADELKDTKKDYEMWANEEKVAERKYGGVAHAPPSPAESTPSPKKSTIDDRDLPDWLRSPEPERRDFGTSTASLGVSFGSPTYKKFSPGKLIIPEDDAETRAERRPADGVEGAGGQHPIFSAVRNGRVREAQEILVDNLDDFDVDTRDSFGNTVLIVAAQNNRKRVTKMCVRAGVPLDATNKQGNTALHYCYGYGYFELGEYLVNKGADPNSRNAAGQTPYDGVSSERRRALEALRAALARARRPLTPPIHRTNDAYIDDYADVDSVVAYTDDDDA</sequence>
<dbReference type="KEGG" id="ota:OT_ostta05g04610"/>
<evidence type="ECO:0000256" key="2">
    <source>
        <dbReference type="PROSITE-ProRule" id="PRU00023"/>
    </source>
</evidence>
<evidence type="ECO:0000256" key="1">
    <source>
        <dbReference type="ARBA" id="ARBA00023121"/>
    </source>
</evidence>
<feature type="region of interest" description="Disordered" evidence="4">
    <location>
        <begin position="75"/>
        <end position="110"/>
    </location>
</feature>
<dbReference type="PROSITE" id="PS50297">
    <property type="entry name" value="ANK_REP_REGION"/>
    <property type="match status" value="1"/>
</dbReference>
<feature type="region of interest" description="Disordered" evidence="4">
    <location>
        <begin position="156"/>
        <end position="176"/>
    </location>
</feature>
<evidence type="ECO:0000313" key="6">
    <source>
        <dbReference type="Proteomes" id="UP000009170"/>
    </source>
</evidence>
<proteinExistence type="predicted"/>
<organism evidence="5 6">
    <name type="scientific">Ostreococcus tauri</name>
    <name type="common">Marine green alga</name>
    <dbReference type="NCBI Taxonomy" id="70448"/>
    <lineage>
        <taxon>Eukaryota</taxon>
        <taxon>Viridiplantae</taxon>
        <taxon>Chlorophyta</taxon>
        <taxon>Mamiellophyceae</taxon>
        <taxon>Mamiellales</taxon>
        <taxon>Bathycoccaceae</taxon>
        <taxon>Ostreococcus</taxon>
    </lineage>
</organism>
<feature type="region of interest" description="Disordered" evidence="4">
    <location>
        <begin position="257"/>
        <end position="305"/>
    </location>
</feature>
<gene>
    <name evidence="5" type="ORF">OT_ostta05g04610</name>
</gene>
<accession>A0A090M650</accession>
<dbReference type="SUPFAM" id="SSF48403">
    <property type="entry name" value="Ankyrin repeat"/>
    <property type="match status" value="1"/>
</dbReference>
<dbReference type="STRING" id="70448.A0A090M650"/>
<keyword evidence="1" id="KW-0446">Lipid-binding</keyword>
<dbReference type="InterPro" id="IPR002110">
    <property type="entry name" value="Ankyrin_rpt"/>
</dbReference>
<dbReference type="SMART" id="SM00248">
    <property type="entry name" value="ANK"/>
    <property type="match status" value="3"/>
</dbReference>
<dbReference type="PROSITE" id="PS50088">
    <property type="entry name" value="ANK_REPEAT"/>
    <property type="match status" value="1"/>
</dbReference>
<name>A0A090M650_OSTTA</name>
<protein>
    <submittedName>
        <fullName evidence="5">Ankyrin repeat</fullName>
    </submittedName>
</protein>